<protein>
    <submittedName>
        <fullName evidence="2">Uncharacterized protein</fullName>
    </submittedName>
</protein>
<accession>A0AA35ZSY8</accession>
<evidence type="ECO:0000313" key="2">
    <source>
        <dbReference type="EMBL" id="CAI9298176.1"/>
    </source>
</evidence>
<dbReference type="EMBL" id="OX465084">
    <property type="protein sequence ID" value="CAI9298176.1"/>
    <property type="molecule type" value="Genomic_DNA"/>
</dbReference>
<keyword evidence="3" id="KW-1185">Reference proteome</keyword>
<evidence type="ECO:0000313" key="3">
    <source>
        <dbReference type="Proteomes" id="UP001177003"/>
    </source>
</evidence>
<dbReference type="Proteomes" id="UP001177003">
    <property type="component" value="Chromosome 8"/>
</dbReference>
<evidence type="ECO:0000256" key="1">
    <source>
        <dbReference type="SAM" id="MobiDB-lite"/>
    </source>
</evidence>
<feature type="compositionally biased region" description="Polar residues" evidence="1">
    <location>
        <begin position="37"/>
        <end position="46"/>
    </location>
</feature>
<organism evidence="2 3">
    <name type="scientific">Lactuca saligna</name>
    <name type="common">Willowleaf lettuce</name>
    <dbReference type="NCBI Taxonomy" id="75948"/>
    <lineage>
        <taxon>Eukaryota</taxon>
        <taxon>Viridiplantae</taxon>
        <taxon>Streptophyta</taxon>
        <taxon>Embryophyta</taxon>
        <taxon>Tracheophyta</taxon>
        <taxon>Spermatophyta</taxon>
        <taxon>Magnoliopsida</taxon>
        <taxon>eudicotyledons</taxon>
        <taxon>Gunneridae</taxon>
        <taxon>Pentapetalae</taxon>
        <taxon>asterids</taxon>
        <taxon>campanulids</taxon>
        <taxon>Asterales</taxon>
        <taxon>Asteraceae</taxon>
        <taxon>Cichorioideae</taxon>
        <taxon>Cichorieae</taxon>
        <taxon>Lactucinae</taxon>
        <taxon>Lactuca</taxon>
    </lineage>
</organism>
<feature type="region of interest" description="Disordered" evidence="1">
    <location>
        <begin position="24"/>
        <end position="46"/>
    </location>
</feature>
<reference evidence="2" key="1">
    <citation type="submission" date="2023-04" db="EMBL/GenBank/DDBJ databases">
        <authorList>
            <person name="Vijverberg K."/>
            <person name="Xiong W."/>
            <person name="Schranz E."/>
        </authorList>
    </citation>
    <scope>NUCLEOTIDE SEQUENCE</scope>
</reference>
<sequence length="146" mass="15972">MAGDIPVTSGTLERSLLRPMQSLDGEQNSVQEEHASNRTPVSQTSSSFAIETAATYIASLWRPTTSTPPKVAIVTTTPQIIATQQIEIPVSQQQSFSHISSIGTRIHHAIQPQPQYPSMVHPHTTMAGLPHVLLFLQQLPIFNQLV</sequence>
<dbReference type="AlphaFoldDB" id="A0AA35ZSY8"/>
<name>A0AA35ZSY8_LACSI</name>
<proteinExistence type="predicted"/>
<gene>
    <name evidence="2" type="ORF">LSALG_LOCUS36952</name>
</gene>